<feature type="region of interest" description="Disordered" evidence="1">
    <location>
        <begin position="244"/>
        <end position="265"/>
    </location>
</feature>
<evidence type="ECO:0008006" key="5">
    <source>
        <dbReference type="Google" id="ProtNLM"/>
    </source>
</evidence>
<feature type="transmembrane region" description="Helical" evidence="2">
    <location>
        <begin position="174"/>
        <end position="195"/>
    </location>
</feature>
<evidence type="ECO:0000313" key="3">
    <source>
        <dbReference type="EMBL" id="TKA13214.1"/>
    </source>
</evidence>
<gene>
    <name evidence="3" type="ORF">FCI23_00265</name>
</gene>
<feature type="transmembrane region" description="Helical" evidence="2">
    <location>
        <begin position="104"/>
        <end position="122"/>
    </location>
</feature>
<feature type="transmembrane region" description="Helical" evidence="2">
    <location>
        <begin position="34"/>
        <end position="54"/>
    </location>
</feature>
<dbReference type="OrthoDB" id="4282511at2"/>
<comment type="caution">
    <text evidence="3">The sequence shown here is derived from an EMBL/GenBank/DDBJ whole genome shotgun (WGS) entry which is preliminary data.</text>
</comment>
<dbReference type="RefSeq" id="WP_136721374.1">
    <property type="nucleotide sequence ID" value="NZ_SUMC01000001.1"/>
</dbReference>
<feature type="transmembrane region" description="Helical" evidence="2">
    <location>
        <begin position="201"/>
        <end position="222"/>
    </location>
</feature>
<name>A0A4U0SSN0_9ACTN</name>
<reference evidence="3 4" key="1">
    <citation type="submission" date="2019-04" db="EMBL/GenBank/DDBJ databases">
        <title>Streptomyces oryziradicis sp. nov., a novel actinomycete isolated from rhizosphere soil of rice (Oryza sativa L.).</title>
        <authorList>
            <person name="Li C."/>
        </authorList>
    </citation>
    <scope>NUCLEOTIDE SEQUENCE [LARGE SCALE GENOMIC DNA]</scope>
    <source>
        <strain evidence="3 4">NEAU-C40</strain>
    </source>
</reference>
<keyword evidence="2" id="KW-0472">Membrane</keyword>
<evidence type="ECO:0000256" key="2">
    <source>
        <dbReference type="SAM" id="Phobius"/>
    </source>
</evidence>
<feature type="transmembrane region" description="Helical" evidence="2">
    <location>
        <begin position="142"/>
        <end position="162"/>
    </location>
</feature>
<dbReference type="Proteomes" id="UP000305778">
    <property type="component" value="Unassembled WGS sequence"/>
</dbReference>
<keyword evidence="2" id="KW-0812">Transmembrane</keyword>
<accession>A0A4U0SSN0</accession>
<organism evidence="3 4">
    <name type="scientific">Actinacidiphila oryziradicis</name>
    <dbReference type="NCBI Taxonomy" id="2571141"/>
    <lineage>
        <taxon>Bacteria</taxon>
        <taxon>Bacillati</taxon>
        <taxon>Actinomycetota</taxon>
        <taxon>Actinomycetes</taxon>
        <taxon>Kitasatosporales</taxon>
        <taxon>Streptomycetaceae</taxon>
        <taxon>Actinacidiphila</taxon>
    </lineage>
</organism>
<feature type="compositionally biased region" description="Polar residues" evidence="1">
    <location>
        <begin position="315"/>
        <end position="331"/>
    </location>
</feature>
<keyword evidence="4" id="KW-1185">Reference proteome</keyword>
<feature type="region of interest" description="Disordered" evidence="1">
    <location>
        <begin position="358"/>
        <end position="407"/>
    </location>
</feature>
<keyword evidence="2" id="KW-1133">Transmembrane helix</keyword>
<proteinExistence type="predicted"/>
<dbReference type="EMBL" id="SUMC01000001">
    <property type="protein sequence ID" value="TKA13214.1"/>
    <property type="molecule type" value="Genomic_DNA"/>
</dbReference>
<evidence type="ECO:0000313" key="4">
    <source>
        <dbReference type="Proteomes" id="UP000305778"/>
    </source>
</evidence>
<protein>
    <recommendedName>
        <fullName evidence="5">Ferric oxidoreductase domain-containing protein</fullName>
    </recommendedName>
</protein>
<feature type="region of interest" description="Disordered" evidence="1">
    <location>
        <begin position="315"/>
        <end position="335"/>
    </location>
</feature>
<feature type="transmembrane region" description="Helical" evidence="2">
    <location>
        <begin position="60"/>
        <end position="83"/>
    </location>
</feature>
<dbReference type="AlphaFoldDB" id="A0A4U0SSN0"/>
<evidence type="ECO:0000256" key="1">
    <source>
        <dbReference type="SAM" id="MobiDB-lite"/>
    </source>
</evidence>
<sequence length="407" mass="42958">MRINPQAPDSDSRRRNRPFAENTTSLEGLRSSRFTRVAATGGVVVLLIAIAAAAGPQLRAFLDFGVGVLSLVSLSSACIWGLVCTDTRFLGPRHRIMTQAVHRGLGVAAVVFLILHITTKVVEGHVSLVSAFIPFGTTGQGLLIALGVIAAYLMILAAVTGAMRSAFASKRHPVRWRILHSMAYISWCMALVHGLEAGRSAKFIFVAMYLISLGGVGIALLVRLRSVRGQSLFKSGPEVGAASEDKGLGGIGAGSGRRRAAPAGRSDGIPLAYIDDPLPPLPNFPLTAPAMPQVAPGYDTGQLPSAGPIYAQSQRTDQMPPSVYAQQQPSGQLPPGYAQPDATQMMPPIPGQRAYDGTPAYGTPAYGTPAYDNAVPPEVPTDTGATRLQPVAWQQPGSAPYFGEQQR</sequence>